<evidence type="ECO:0000313" key="3">
    <source>
        <dbReference type="EMBL" id="TVY81582.1"/>
    </source>
</evidence>
<dbReference type="Proteomes" id="UP000469558">
    <property type="component" value="Unassembled WGS sequence"/>
</dbReference>
<reference evidence="3 4" key="1">
    <citation type="submission" date="2018-05" db="EMBL/GenBank/DDBJ databases">
        <title>Genome sequencing and assembly of the regulated plant pathogen Lachnellula willkommii and related sister species for the development of diagnostic species identification markers.</title>
        <authorList>
            <person name="Giroux E."/>
            <person name="Bilodeau G."/>
        </authorList>
    </citation>
    <scope>NUCLEOTIDE SEQUENCE [LARGE SCALE GENOMIC DNA]</scope>
    <source>
        <strain evidence="3 4">CBS 268.59</strain>
    </source>
</reference>
<accession>A0A8T9C938</accession>
<gene>
    <name evidence="3" type="ORF">LSUE1_G003619</name>
</gene>
<dbReference type="InterPro" id="IPR010621">
    <property type="entry name" value="DUF1214"/>
</dbReference>
<dbReference type="Gene3D" id="2.60.120.600">
    <property type="entry name" value="Domain of unknown function DUF1214, C-terminal domain"/>
    <property type="match status" value="1"/>
</dbReference>
<organism evidence="3 4">
    <name type="scientific">Lachnellula suecica</name>
    <dbReference type="NCBI Taxonomy" id="602035"/>
    <lineage>
        <taxon>Eukaryota</taxon>
        <taxon>Fungi</taxon>
        <taxon>Dikarya</taxon>
        <taxon>Ascomycota</taxon>
        <taxon>Pezizomycotina</taxon>
        <taxon>Leotiomycetes</taxon>
        <taxon>Helotiales</taxon>
        <taxon>Lachnaceae</taxon>
        <taxon>Lachnellula</taxon>
    </lineage>
</organism>
<feature type="domain" description="DUF1214" evidence="1">
    <location>
        <begin position="306"/>
        <end position="420"/>
    </location>
</feature>
<dbReference type="Gene3D" id="2.60.40.1610">
    <property type="entry name" value="Domain of unknown function DUF1254"/>
    <property type="match status" value="1"/>
</dbReference>
<proteinExistence type="predicted"/>
<dbReference type="InterPro" id="IPR037049">
    <property type="entry name" value="DUF1214_C_sf"/>
</dbReference>
<dbReference type="Pfam" id="PF06742">
    <property type="entry name" value="DUF1214"/>
    <property type="match status" value="1"/>
</dbReference>
<dbReference type="InterPro" id="IPR037050">
    <property type="entry name" value="DUF1254_sf"/>
</dbReference>
<evidence type="ECO:0000313" key="4">
    <source>
        <dbReference type="Proteomes" id="UP000469558"/>
    </source>
</evidence>
<comment type="caution">
    <text evidence="3">The sequence shown here is derived from an EMBL/GenBank/DDBJ whole genome shotgun (WGS) entry which is preliminary data.</text>
</comment>
<dbReference type="PANTHER" id="PTHR36509:SF2">
    <property type="entry name" value="BLL3101 PROTEIN"/>
    <property type="match status" value="1"/>
</dbReference>
<dbReference type="PANTHER" id="PTHR36509">
    <property type="entry name" value="BLL3101 PROTEIN"/>
    <property type="match status" value="1"/>
</dbReference>
<dbReference type="InterPro" id="IPR010679">
    <property type="entry name" value="DUF1254"/>
</dbReference>
<protein>
    <recommendedName>
        <fullName evidence="5">DUF1214 domain-containing protein</fullName>
    </recommendedName>
</protein>
<evidence type="ECO:0000259" key="2">
    <source>
        <dbReference type="Pfam" id="PF06863"/>
    </source>
</evidence>
<name>A0A8T9C938_9HELO</name>
<dbReference type="EMBL" id="QGMK01000456">
    <property type="protein sequence ID" value="TVY81582.1"/>
    <property type="molecule type" value="Genomic_DNA"/>
</dbReference>
<evidence type="ECO:0000259" key="1">
    <source>
        <dbReference type="Pfam" id="PF06742"/>
    </source>
</evidence>
<feature type="domain" description="DUF1254" evidence="2">
    <location>
        <begin position="33"/>
        <end position="160"/>
    </location>
</feature>
<dbReference type="OrthoDB" id="2018906at2759"/>
<dbReference type="SUPFAM" id="SSF160935">
    <property type="entry name" value="VPA0735-like"/>
    <property type="match status" value="1"/>
</dbReference>
<sequence>MSSLNATVFALDYGLPLLSFAKLAIPFVSFGAVNYFVHLTQLATPQETTVVLPNVDTIYSAADVIVTIPPIDKDHYWSFAFYDPFGNNFANPSSVDNSLAGNYLLRYTRSHEWGLQPAGVSNSSLYQGYINSPTTDGVLLGRILVKNNTTDLLYVQSLVSASSLTTVPSNRTAASSLTKENLAPYQSSNNTAQVVLQLLANFAHTNPPFNISEKTEKFAEKALSIAGARNGRYQQPSNTDLSAAYNLALGSIQSQVPRFTETFNNGWTHNVPQGLYGNNYKDRAAVAEVGYLELTDDQALYPMRESGTMQLNANESYLFTFSRKPPVQNDGFWSLTLYNSEGYLVSNDLNRYAVGDRSTLTYPDATPVYGNGSAAAGNETFQVLIQPAAVTPPSNWTNNWLPSPANFSSFSTTLRFYAPKSELANGSYQFPLVSKQSAFIA</sequence>
<keyword evidence="4" id="KW-1185">Reference proteome</keyword>
<dbReference type="Pfam" id="PF06863">
    <property type="entry name" value="DUF1254"/>
    <property type="match status" value="1"/>
</dbReference>
<evidence type="ECO:0008006" key="5">
    <source>
        <dbReference type="Google" id="ProtNLM"/>
    </source>
</evidence>
<dbReference type="AlphaFoldDB" id="A0A8T9C938"/>